<dbReference type="EMBL" id="CM029042">
    <property type="protein sequence ID" value="KAG2621396.1"/>
    <property type="molecule type" value="Genomic_DNA"/>
</dbReference>
<proteinExistence type="predicted"/>
<dbReference type="Proteomes" id="UP000823388">
    <property type="component" value="Chromosome 3N"/>
</dbReference>
<evidence type="ECO:0000313" key="3">
    <source>
        <dbReference type="Proteomes" id="UP000823388"/>
    </source>
</evidence>
<feature type="compositionally biased region" description="Basic and acidic residues" evidence="1">
    <location>
        <begin position="50"/>
        <end position="63"/>
    </location>
</feature>
<feature type="region of interest" description="Disordered" evidence="1">
    <location>
        <begin position="50"/>
        <end position="101"/>
    </location>
</feature>
<comment type="caution">
    <text evidence="2">The sequence shown here is derived from an EMBL/GenBank/DDBJ whole genome shotgun (WGS) entry which is preliminary data.</text>
</comment>
<sequence length="101" mass="11020">MNGSPEGTSPGDAQIILPFAEKEETTNLSRRPEKASLAGLALKEQELPIDDTRSITDSKEINTHLRPSPGTTPTATSPPRRRRSHRNGDRGTFILHGPLPK</sequence>
<organism evidence="2 3">
    <name type="scientific">Panicum virgatum</name>
    <name type="common">Blackwell switchgrass</name>
    <dbReference type="NCBI Taxonomy" id="38727"/>
    <lineage>
        <taxon>Eukaryota</taxon>
        <taxon>Viridiplantae</taxon>
        <taxon>Streptophyta</taxon>
        <taxon>Embryophyta</taxon>
        <taxon>Tracheophyta</taxon>
        <taxon>Spermatophyta</taxon>
        <taxon>Magnoliopsida</taxon>
        <taxon>Liliopsida</taxon>
        <taxon>Poales</taxon>
        <taxon>Poaceae</taxon>
        <taxon>PACMAD clade</taxon>
        <taxon>Panicoideae</taxon>
        <taxon>Panicodae</taxon>
        <taxon>Paniceae</taxon>
        <taxon>Panicinae</taxon>
        <taxon>Panicum</taxon>
        <taxon>Panicum sect. Hiantes</taxon>
    </lineage>
</organism>
<dbReference type="AlphaFoldDB" id="A0A8T0UJX4"/>
<gene>
    <name evidence="2" type="ORF">PVAP13_3NG183215</name>
</gene>
<keyword evidence="3" id="KW-1185">Reference proteome</keyword>
<accession>A0A8T0UJX4</accession>
<name>A0A8T0UJX4_PANVG</name>
<protein>
    <submittedName>
        <fullName evidence="2">Uncharacterized protein</fullName>
    </submittedName>
</protein>
<feature type="compositionally biased region" description="Low complexity" evidence="1">
    <location>
        <begin position="66"/>
        <end position="78"/>
    </location>
</feature>
<reference evidence="2" key="1">
    <citation type="submission" date="2020-05" db="EMBL/GenBank/DDBJ databases">
        <title>WGS assembly of Panicum virgatum.</title>
        <authorList>
            <person name="Lovell J.T."/>
            <person name="Jenkins J."/>
            <person name="Shu S."/>
            <person name="Juenger T.E."/>
            <person name="Schmutz J."/>
        </authorList>
    </citation>
    <scope>NUCLEOTIDE SEQUENCE</scope>
    <source>
        <strain evidence="2">AP13</strain>
    </source>
</reference>
<evidence type="ECO:0000256" key="1">
    <source>
        <dbReference type="SAM" id="MobiDB-lite"/>
    </source>
</evidence>
<evidence type="ECO:0000313" key="2">
    <source>
        <dbReference type="EMBL" id="KAG2621396.1"/>
    </source>
</evidence>